<dbReference type="EMBL" id="CP058905">
    <property type="protein sequence ID" value="QLJ99529.1"/>
    <property type="molecule type" value="Genomic_DNA"/>
</dbReference>
<reference evidence="3" key="1">
    <citation type="submission" date="2020-08" db="EMBL/GenBank/DDBJ databases">
        <title>A bifunctional nitrone conjugated secondary metabolite targeting the ribosome.</title>
        <authorList>
            <person name="Limbrick E.M."/>
            <person name="Graf M."/>
            <person name="Derewacz D.K."/>
            <person name="Nguyen F."/>
            <person name="Spraggins J.M."/>
            <person name="Wieland M."/>
            <person name="Ynigez-Gutierrez A.E."/>
            <person name="Reisman B.J."/>
            <person name="Zinshteyn B."/>
            <person name="McCulloch K."/>
            <person name="Iverson T.M."/>
            <person name="Green R."/>
            <person name="Wilson D.N."/>
            <person name="Bachmann B.O."/>
        </authorList>
    </citation>
    <scope>NUCLEOTIDE SEQUENCE</scope>
    <source>
        <strain evidence="3">Africana</strain>
    </source>
</reference>
<protein>
    <submittedName>
        <fullName evidence="3">AMP-binding protein</fullName>
    </submittedName>
</protein>
<proteinExistence type="predicted"/>
<feature type="domain" description="AMP-dependent synthetase/ligase" evidence="2">
    <location>
        <begin position="116"/>
        <end position="306"/>
    </location>
</feature>
<keyword evidence="1" id="KW-0436">Ligase</keyword>
<dbReference type="InterPro" id="IPR042099">
    <property type="entry name" value="ANL_N_sf"/>
</dbReference>
<name>A0A7D6CEE1_9ACTN</name>
<accession>A0A7D6CEE1</accession>
<dbReference type="InterPro" id="IPR050237">
    <property type="entry name" value="ATP-dep_AMP-bd_enzyme"/>
</dbReference>
<dbReference type="InterPro" id="IPR000873">
    <property type="entry name" value="AMP-dep_synth/lig_dom"/>
</dbReference>
<dbReference type="InterPro" id="IPR045851">
    <property type="entry name" value="AMP-bd_C_sf"/>
</dbReference>
<evidence type="ECO:0000259" key="2">
    <source>
        <dbReference type="Pfam" id="PF00501"/>
    </source>
</evidence>
<dbReference type="GO" id="GO:0016874">
    <property type="term" value="F:ligase activity"/>
    <property type="evidence" value="ECO:0007669"/>
    <property type="project" value="UniProtKB-KW"/>
</dbReference>
<organism evidence="3">
    <name type="scientific">Micromonospora carbonacea</name>
    <dbReference type="NCBI Taxonomy" id="47853"/>
    <lineage>
        <taxon>Bacteria</taxon>
        <taxon>Bacillati</taxon>
        <taxon>Actinomycetota</taxon>
        <taxon>Actinomycetes</taxon>
        <taxon>Micromonosporales</taxon>
        <taxon>Micromonosporaceae</taxon>
        <taxon>Micromonospora</taxon>
    </lineage>
</organism>
<dbReference type="PANTHER" id="PTHR43767">
    <property type="entry name" value="LONG-CHAIN-FATTY-ACID--COA LIGASE"/>
    <property type="match status" value="1"/>
</dbReference>
<sequence>MGDRDAWLTWLPQAGAAVRGGIVTRSGRTGWDELLARARRLAADLPESGTGSWVVPADRGVQTVLGLLVLGLATPAPSWVLGDPGSWAEPGAPGYADLLVPAAPHAAAPPGVTGATYATATSGSTGTPRLLFGHVGNLASTVRLYTDELPEFAAAEAFVTCSPPDFAAAFYLMLLPALVLRRDLVLFRPSDWQLAAAELAGRPAVCLAPPALQVQGARCGRAGASYRDTWFVPAGGGMTLRRAERVAAGFPGCRFLTILGSTETGLMTVSRQVRDDGYVGRPLARKPVWLDDVGPDGVGTLWTRGPDTRFAVRGGQLLTGPDGAVSTGDLAHLSPDGGYVLDGRQGELVKVDGVSVYPNRVAEALRRLPGVDDVAVTVDRTGAADRLVLTVVGTADEQAIRAACAALPQPIVPHRVLCRSGARAYTDRGKVRT</sequence>
<gene>
    <name evidence="3" type="ORF">HZU44_05240</name>
</gene>
<dbReference type="PANTHER" id="PTHR43767:SF8">
    <property type="entry name" value="LONG-CHAIN-FATTY-ACID--COA LIGASE"/>
    <property type="match status" value="1"/>
</dbReference>
<evidence type="ECO:0000256" key="1">
    <source>
        <dbReference type="ARBA" id="ARBA00022598"/>
    </source>
</evidence>
<dbReference type="Pfam" id="PF00501">
    <property type="entry name" value="AMP-binding"/>
    <property type="match status" value="1"/>
</dbReference>
<dbReference type="Gene3D" id="3.40.50.12780">
    <property type="entry name" value="N-terminal domain of ligase-like"/>
    <property type="match status" value="1"/>
</dbReference>
<dbReference type="AlphaFoldDB" id="A0A7D6CEE1"/>
<dbReference type="Gene3D" id="3.30.300.30">
    <property type="match status" value="1"/>
</dbReference>
<evidence type="ECO:0000313" key="3">
    <source>
        <dbReference type="EMBL" id="QLJ99529.1"/>
    </source>
</evidence>
<dbReference type="SUPFAM" id="SSF56801">
    <property type="entry name" value="Acetyl-CoA synthetase-like"/>
    <property type="match status" value="1"/>
</dbReference>